<dbReference type="RefSeq" id="WP_205861361.1">
    <property type="nucleotide sequence ID" value="NZ_BAAAQJ010000002.1"/>
</dbReference>
<proteinExistence type="predicted"/>
<dbReference type="PANTHER" id="PTHR43585">
    <property type="entry name" value="FUMIPYRROLE BIOSYNTHESIS PROTEIN C"/>
    <property type="match status" value="1"/>
</dbReference>
<dbReference type="AlphaFoldDB" id="A0A8J3LY01"/>
<evidence type="ECO:0000259" key="5">
    <source>
        <dbReference type="PROSITE" id="PS50975"/>
    </source>
</evidence>
<evidence type="ECO:0000313" key="6">
    <source>
        <dbReference type="EMBL" id="GIG75864.1"/>
    </source>
</evidence>
<evidence type="ECO:0000256" key="1">
    <source>
        <dbReference type="ARBA" id="ARBA00022598"/>
    </source>
</evidence>
<dbReference type="GO" id="GO:0005524">
    <property type="term" value="F:ATP binding"/>
    <property type="evidence" value="ECO:0007669"/>
    <property type="project" value="UniProtKB-UniRule"/>
</dbReference>
<dbReference type="Gene3D" id="3.30.470.20">
    <property type="entry name" value="ATP-grasp fold, B domain"/>
    <property type="match status" value="1"/>
</dbReference>
<dbReference type="EMBL" id="BONU01000039">
    <property type="protein sequence ID" value="GIG75864.1"/>
    <property type="molecule type" value="Genomic_DNA"/>
</dbReference>
<dbReference type="SUPFAM" id="SSF56059">
    <property type="entry name" value="Glutathione synthetase ATP-binding domain-like"/>
    <property type="match status" value="1"/>
</dbReference>
<gene>
    <name evidence="6" type="ORF">Pfl04_42680</name>
</gene>
<dbReference type="Proteomes" id="UP000653674">
    <property type="component" value="Unassembled WGS sequence"/>
</dbReference>
<sequence>MLYIAALNPTDAVTEGFLPAAARFDLPVVVLTDQPDAHVAAYTDHPHPPKAVIACDVRQARELIDAVYRHGPAAALLSNSDHLQVPTAQAASFLGLAGKDWRAALRCKDKALTRRALADAGLDRVASAVLAPGEGPPAGLVYPAVIKPREGVASEDAYLVADAGDLAARLGEIRRRRPDVALIVEECLSGDLYTFDTLGDAAGLAVAGSWRTTLGPPPTFVEQRLDWAPELDGGVRETLLATLRALGVGLGACHTEFVLSDGRPRIIEVNYRLIGDRMDLVLAQLLDVPLFEYLIRLHLGEPVTALALPDPATVPRHAAVEYVCADRAGTLRSAPGRIDIEVGAVRLACSPLRTIGATAPWYGTNRDYLAAIHAIGPDQNAVDAAIAGFRAEHRWVIA</sequence>
<dbReference type="PROSITE" id="PS50975">
    <property type="entry name" value="ATP_GRASP"/>
    <property type="match status" value="1"/>
</dbReference>
<keyword evidence="1 6" id="KW-0436">Ligase</keyword>
<keyword evidence="2 4" id="KW-0547">Nucleotide-binding</keyword>
<reference evidence="6" key="1">
    <citation type="submission" date="2021-01" db="EMBL/GenBank/DDBJ databases">
        <title>Whole genome shotgun sequence of Planosporangium flavigriseum NBRC 105377.</title>
        <authorList>
            <person name="Komaki H."/>
            <person name="Tamura T."/>
        </authorList>
    </citation>
    <scope>NUCLEOTIDE SEQUENCE</scope>
    <source>
        <strain evidence="6">NBRC 105377</strain>
    </source>
</reference>
<keyword evidence="7" id="KW-1185">Reference proteome</keyword>
<dbReference type="InterPro" id="IPR052032">
    <property type="entry name" value="ATP-dep_AA_Ligase"/>
</dbReference>
<keyword evidence="3 4" id="KW-0067">ATP-binding</keyword>
<comment type="caution">
    <text evidence="6">The sequence shown here is derived from an EMBL/GenBank/DDBJ whole genome shotgun (WGS) entry which is preliminary data.</text>
</comment>
<dbReference type="GO" id="GO:0016874">
    <property type="term" value="F:ligase activity"/>
    <property type="evidence" value="ECO:0007669"/>
    <property type="project" value="UniProtKB-KW"/>
</dbReference>
<dbReference type="GO" id="GO:0046872">
    <property type="term" value="F:metal ion binding"/>
    <property type="evidence" value="ECO:0007669"/>
    <property type="project" value="InterPro"/>
</dbReference>
<accession>A0A8J3LY01</accession>
<dbReference type="InterPro" id="IPR011761">
    <property type="entry name" value="ATP-grasp"/>
</dbReference>
<evidence type="ECO:0000256" key="3">
    <source>
        <dbReference type="ARBA" id="ARBA00022840"/>
    </source>
</evidence>
<evidence type="ECO:0000313" key="7">
    <source>
        <dbReference type="Proteomes" id="UP000653674"/>
    </source>
</evidence>
<name>A0A8J3LY01_9ACTN</name>
<evidence type="ECO:0000256" key="4">
    <source>
        <dbReference type="PROSITE-ProRule" id="PRU00409"/>
    </source>
</evidence>
<protein>
    <submittedName>
        <fullName evidence="6">Carboxylate--amine ligase</fullName>
    </submittedName>
</protein>
<feature type="domain" description="ATP-grasp" evidence="5">
    <location>
        <begin position="114"/>
        <end position="299"/>
    </location>
</feature>
<dbReference type="PANTHER" id="PTHR43585:SF2">
    <property type="entry name" value="ATP-GRASP ENZYME FSQD"/>
    <property type="match status" value="1"/>
</dbReference>
<organism evidence="6 7">
    <name type="scientific">Planosporangium flavigriseum</name>
    <dbReference type="NCBI Taxonomy" id="373681"/>
    <lineage>
        <taxon>Bacteria</taxon>
        <taxon>Bacillati</taxon>
        <taxon>Actinomycetota</taxon>
        <taxon>Actinomycetes</taxon>
        <taxon>Micromonosporales</taxon>
        <taxon>Micromonosporaceae</taxon>
        <taxon>Planosporangium</taxon>
    </lineage>
</organism>
<evidence type="ECO:0000256" key="2">
    <source>
        <dbReference type="ARBA" id="ARBA00022741"/>
    </source>
</evidence>